<accession>A0A822YRY5</accession>
<sequence>MEYLNSFLANKNPKVNSHQLFVTIASSMLYSWKRSPHLEKTFKHAINIL</sequence>
<dbReference type="Proteomes" id="UP000607653">
    <property type="component" value="Unassembled WGS sequence"/>
</dbReference>
<keyword evidence="2" id="KW-1185">Reference proteome</keyword>
<dbReference type="EMBL" id="DUZY01000004">
    <property type="protein sequence ID" value="DAD36934.1"/>
    <property type="molecule type" value="Genomic_DNA"/>
</dbReference>
<protein>
    <submittedName>
        <fullName evidence="1">Uncharacterized protein</fullName>
    </submittedName>
</protein>
<name>A0A822YRY5_NELNU</name>
<proteinExistence type="predicted"/>
<gene>
    <name evidence="1" type="ORF">HUJ06_007575</name>
</gene>
<dbReference type="AlphaFoldDB" id="A0A822YRY5"/>
<organism evidence="1 2">
    <name type="scientific">Nelumbo nucifera</name>
    <name type="common">Sacred lotus</name>
    <dbReference type="NCBI Taxonomy" id="4432"/>
    <lineage>
        <taxon>Eukaryota</taxon>
        <taxon>Viridiplantae</taxon>
        <taxon>Streptophyta</taxon>
        <taxon>Embryophyta</taxon>
        <taxon>Tracheophyta</taxon>
        <taxon>Spermatophyta</taxon>
        <taxon>Magnoliopsida</taxon>
        <taxon>Proteales</taxon>
        <taxon>Nelumbonaceae</taxon>
        <taxon>Nelumbo</taxon>
    </lineage>
</organism>
<comment type="caution">
    <text evidence="1">The sequence shown here is derived from an EMBL/GenBank/DDBJ whole genome shotgun (WGS) entry which is preliminary data.</text>
</comment>
<reference evidence="1 2" key="1">
    <citation type="journal article" date="2020" name="Mol. Biol. Evol.">
        <title>Distinct Expression and Methylation Patterns for Genes with Different Fates following a Single Whole-Genome Duplication in Flowering Plants.</title>
        <authorList>
            <person name="Shi T."/>
            <person name="Rahmani R.S."/>
            <person name="Gugger P.F."/>
            <person name="Wang M."/>
            <person name="Li H."/>
            <person name="Zhang Y."/>
            <person name="Li Z."/>
            <person name="Wang Q."/>
            <person name="Van de Peer Y."/>
            <person name="Marchal K."/>
            <person name="Chen J."/>
        </authorList>
    </citation>
    <scope>NUCLEOTIDE SEQUENCE [LARGE SCALE GENOMIC DNA]</scope>
    <source>
        <tissue evidence="1">Leaf</tissue>
    </source>
</reference>
<evidence type="ECO:0000313" key="1">
    <source>
        <dbReference type="EMBL" id="DAD36934.1"/>
    </source>
</evidence>
<evidence type="ECO:0000313" key="2">
    <source>
        <dbReference type="Proteomes" id="UP000607653"/>
    </source>
</evidence>